<dbReference type="OrthoDB" id="1451496at2"/>
<reference evidence="1 2" key="1">
    <citation type="submission" date="2014-04" db="EMBL/GenBank/DDBJ databases">
        <title>Aquimarina sp. 22II-S11-z7 Genome Sequencing.</title>
        <authorList>
            <person name="Lai Q."/>
        </authorList>
    </citation>
    <scope>NUCLEOTIDE SEQUENCE [LARGE SCALE GENOMIC DNA]</scope>
    <source>
        <strain evidence="1 2">22II-S11-z7</strain>
    </source>
</reference>
<organism evidence="1 2">
    <name type="scientific">Aquimarina atlantica</name>
    <dbReference type="NCBI Taxonomy" id="1317122"/>
    <lineage>
        <taxon>Bacteria</taxon>
        <taxon>Pseudomonadati</taxon>
        <taxon>Bacteroidota</taxon>
        <taxon>Flavobacteriia</taxon>
        <taxon>Flavobacteriales</taxon>
        <taxon>Flavobacteriaceae</taxon>
        <taxon>Aquimarina</taxon>
    </lineage>
</organism>
<proteinExistence type="predicted"/>
<accession>A0A023BRM4</accession>
<dbReference type="AlphaFoldDB" id="A0A023BRM4"/>
<dbReference type="RefSeq" id="WP_034243839.1">
    <property type="nucleotide sequence ID" value="NZ_AQRA01000007.1"/>
</dbReference>
<sequence length="396" mass="42332">MKTLTKNILIALFIRSILSCSNDDDRGVTGVSAGVAVKLVDTEITVFDINKDLKIDINSFTNAQVTNLDVYKGATKIADAVISGNTATFNSSSLLPFVFPGEEEGETVSSGSFDLDLAYDISGGNIPSAITAQKLSVAKVINLTDKVSSIKFKDSASTNLIKYVTSTAGAKIDDIVVTWRKGETGTETDISAGFGIDKGTIDLKNKDYITYGLTKGDVLIYSFTVSSGTLTDKVEAKIEITPQPFNGDINGNLNSDLTKNQIDILTGSISKDDTFAGDIDFIGPQGFGAINNTVNGENYTVDIQFVKLGGTGASFYDAYNDVEQAKVDFDTGIPSTSVQVMKDEIYVYKIVRNIGTTDTPILKNHYGAILVGDITVINAGTNVDIALKFKENSIID</sequence>
<evidence type="ECO:0000313" key="1">
    <source>
        <dbReference type="EMBL" id="EZH72632.1"/>
    </source>
</evidence>
<gene>
    <name evidence="1" type="ORF">ATO12_21075</name>
</gene>
<name>A0A023BRM4_9FLAO</name>
<protein>
    <submittedName>
        <fullName evidence="1">Uncharacterized protein</fullName>
    </submittedName>
</protein>
<dbReference type="EMBL" id="AQRA01000007">
    <property type="protein sequence ID" value="EZH72632.1"/>
    <property type="molecule type" value="Genomic_DNA"/>
</dbReference>
<comment type="caution">
    <text evidence="1">The sequence shown here is derived from an EMBL/GenBank/DDBJ whole genome shotgun (WGS) entry which is preliminary data.</text>
</comment>
<dbReference type="Proteomes" id="UP000023541">
    <property type="component" value="Unassembled WGS sequence"/>
</dbReference>
<evidence type="ECO:0000313" key="2">
    <source>
        <dbReference type="Proteomes" id="UP000023541"/>
    </source>
</evidence>
<keyword evidence="2" id="KW-1185">Reference proteome</keyword>
<dbReference type="eggNOG" id="ENOG503341C">
    <property type="taxonomic scope" value="Bacteria"/>
</dbReference>